<dbReference type="OrthoDB" id="2407287at2759"/>
<reference evidence="2" key="1">
    <citation type="submission" date="2021-06" db="EMBL/GenBank/DDBJ databases">
        <title>Genome Sequence of Mortierella hyaline Strain SCG-10, a Cold-Adapted, Nitrate-Reducing Fungus Isolated from Soil in Minnesota, USA.</title>
        <authorList>
            <person name="Aldossari N."/>
        </authorList>
    </citation>
    <scope>NUCLEOTIDE SEQUENCE</scope>
    <source>
        <strain evidence="2">SCG-10</strain>
    </source>
</reference>
<dbReference type="Gene3D" id="2.30.29.30">
    <property type="entry name" value="Pleckstrin-homology domain (PH domain)/Phosphotyrosine-binding domain (PTB)"/>
    <property type="match status" value="1"/>
</dbReference>
<dbReference type="EMBL" id="JAHRHY010000021">
    <property type="protein sequence ID" value="KAG9061920.1"/>
    <property type="molecule type" value="Genomic_DNA"/>
</dbReference>
<evidence type="ECO:0000313" key="3">
    <source>
        <dbReference type="Proteomes" id="UP000707451"/>
    </source>
</evidence>
<protein>
    <recommendedName>
        <fullName evidence="4">PH domain-containing protein</fullName>
    </recommendedName>
</protein>
<feature type="compositionally biased region" description="Low complexity" evidence="1">
    <location>
        <begin position="906"/>
        <end position="915"/>
    </location>
</feature>
<evidence type="ECO:0000313" key="2">
    <source>
        <dbReference type="EMBL" id="KAG9061920.1"/>
    </source>
</evidence>
<dbReference type="Proteomes" id="UP000707451">
    <property type="component" value="Unassembled WGS sequence"/>
</dbReference>
<feature type="region of interest" description="Disordered" evidence="1">
    <location>
        <begin position="620"/>
        <end position="642"/>
    </location>
</feature>
<sequence length="1419" mass="155787">MRASTESSNRVNNTYPHTHTALHVPVRQPRSHLTHDSKKETPLIIPIHVRYVLKDLWVQVDLPRDMPIHKARDLILAKCRLSSVPSQTSDTSSVSATSEVTLASVNPDTTLSPSLRTRDSSHFSSSSLMLPCEVALSPSPTHRLSRSGQDDDSFNDQESIDDDEAELRAEELIVSDLFGQSSPTRMGATKDRDQAYSIRQELPRVPYGSSRIRNDGHWSHSGDHCHAQPALFAMPVVKQYGQQKHQHQGQLQHCLSQQQLNRLVSYSTLHKNDGHGSAIGGDKHGKDGHSTKRFSNIPGWAHYRSRQNSNNSKHIDREVLNHGGILANHCLDEENPAITEARSSECTAWKACFGLFWLTAGHWLDDSRLVSSYNLQPHCLLELQLRNSYIQLPPPGTPLSYYDHYAEGLLYKKSKKSKLGQGNKEHAWKERWVVLQGNKLFIYHKRKELHHWIRIFNSLNNTPLQELSPPFDLSVPASSIVMPPPLPPLPSLPPPASMGQTIMSATKRHRHHSHTDAYHRTVIEGAYHSERKRSHTSQSASATPSINPVLISNAAAALSNLHHGTGGSNSKSNYGSESEGSEKRQANYTIAELKYRLSRSSYSSSGSGYKNLHQLERQTLSRNSSLSSYQTSVQSTPGGLERQRTLTEPVYLSRMRSMISQHRSQQTLRDQLRRSNGSAPEPLTAAIRVAEQTVNSIGDISLLEPSVQALLKSSGAALYSGYIWLYIPHDGGALKKDDQDSFDTPPESKRALLATSMSRTSSTSSAPTASQGSRAANISITKASGRYVKCFAVINDQGQFQWTEVRKQDDNDRASVDERQSDSPVSRPRFGFPLTSTRNRCERALTTECGSDVDNNIGLSSHNAGFEAERTVEASMAHKLRLYFFCIKISTSSAGDIVVECMESASVSSPRSSSPGSPPARSKKSPLREKNRLSAPPRTRTASSPFQPLPDDSLQTKSHARSDSVVPSFGRFTYLNPPVWPSMSPLHERPFPPTPMPTPPVPELLVIPKFASTPSPAQGQLDKSLLTRTPSLFVENRARSAPPGSMFPTAASLSKHSPYSMLLRNVILASSADITPNRARPKHHSHSQTGTPDGMTLTPESVPPTVAMSPSSTSNVLSLAEDLQKALQIRQEPLGSIDSRFSQDLLGSPLLASPMRQTKPTLSEITSKKRASIQQQQESLNTALNVERSRLKLIGVLKTLDEGCEVEEASCASQTKAAHEEQMKQEASRSATAAMLRVLLQCPFLEQSEAKDSEGRTFVSLKGYTETEGGWKALQNVLGEFLDGPIKDQRSALPPEDTLIPSYHAPRAPEIRLSEKAQNFLRAKDRANAAAAAAAEAATVATLAGVGDESSFFVSPTHNSLQQPPITAPSIALGRPAAAMIIVDPSTVKPISKTKTQPSLTHLTRSGRFSQGASFDGFQ</sequence>
<evidence type="ECO:0000256" key="1">
    <source>
        <dbReference type="SAM" id="MobiDB-lite"/>
    </source>
</evidence>
<feature type="compositionally biased region" description="Basic and acidic residues" evidence="1">
    <location>
        <begin position="804"/>
        <end position="821"/>
    </location>
</feature>
<keyword evidence="3" id="KW-1185">Reference proteome</keyword>
<gene>
    <name evidence="2" type="ORF">KI688_006636</name>
</gene>
<feature type="region of interest" description="Disordered" evidence="1">
    <location>
        <begin position="906"/>
        <end position="962"/>
    </location>
</feature>
<dbReference type="SUPFAM" id="SSF50729">
    <property type="entry name" value="PH domain-like"/>
    <property type="match status" value="1"/>
</dbReference>
<feature type="compositionally biased region" description="Low complexity" evidence="1">
    <location>
        <begin position="624"/>
        <end position="636"/>
    </location>
</feature>
<feature type="region of interest" description="Disordered" evidence="1">
    <location>
        <begin position="804"/>
        <end position="833"/>
    </location>
</feature>
<proteinExistence type="predicted"/>
<comment type="caution">
    <text evidence="2">The sequence shown here is derived from an EMBL/GenBank/DDBJ whole genome shotgun (WGS) entry which is preliminary data.</text>
</comment>
<dbReference type="InterPro" id="IPR011993">
    <property type="entry name" value="PH-like_dom_sf"/>
</dbReference>
<evidence type="ECO:0008006" key="4">
    <source>
        <dbReference type="Google" id="ProtNLM"/>
    </source>
</evidence>
<feature type="compositionally biased region" description="Low complexity" evidence="1">
    <location>
        <begin position="755"/>
        <end position="770"/>
    </location>
</feature>
<organism evidence="2 3">
    <name type="scientific">Linnemannia hyalina</name>
    <dbReference type="NCBI Taxonomy" id="64524"/>
    <lineage>
        <taxon>Eukaryota</taxon>
        <taxon>Fungi</taxon>
        <taxon>Fungi incertae sedis</taxon>
        <taxon>Mucoromycota</taxon>
        <taxon>Mortierellomycotina</taxon>
        <taxon>Mortierellomycetes</taxon>
        <taxon>Mortierellales</taxon>
        <taxon>Mortierellaceae</taxon>
        <taxon>Linnemannia</taxon>
    </lineage>
</organism>
<name>A0A9P7XIA0_9FUNG</name>
<feature type="region of interest" description="Disordered" evidence="1">
    <location>
        <begin position="561"/>
        <end position="583"/>
    </location>
</feature>
<feature type="region of interest" description="Disordered" evidence="1">
    <location>
        <begin position="138"/>
        <end position="158"/>
    </location>
</feature>
<accession>A0A9P7XIA0</accession>
<feature type="compositionally biased region" description="Polar residues" evidence="1">
    <location>
        <begin position="568"/>
        <end position="578"/>
    </location>
</feature>
<feature type="region of interest" description="Disordered" evidence="1">
    <location>
        <begin position="1076"/>
        <end position="1113"/>
    </location>
</feature>
<feature type="region of interest" description="Disordered" evidence="1">
    <location>
        <begin position="755"/>
        <end position="774"/>
    </location>
</feature>